<accession>A0A4S2L027</accession>
<evidence type="ECO:0000256" key="1">
    <source>
        <dbReference type="HAMAP-Rule" id="MF_03046"/>
    </source>
</evidence>
<keyword evidence="1" id="KW-0805">Transcription regulation</keyword>
<keyword evidence="3" id="KW-1185">Reference proteome</keyword>
<dbReference type="AlphaFoldDB" id="A0A4S2L027"/>
<keyword evidence="1" id="KW-0509">mRNA transport</keyword>
<dbReference type="GO" id="GO:0070390">
    <property type="term" value="C:transcription export complex 2"/>
    <property type="evidence" value="ECO:0007669"/>
    <property type="project" value="UniProtKB-UniRule"/>
</dbReference>
<comment type="subcellular location">
    <subcellularLocation>
        <location evidence="1">Nucleus</location>
        <location evidence="1">Nucleoplasm</location>
    </subcellularLocation>
</comment>
<evidence type="ECO:0000313" key="2">
    <source>
        <dbReference type="EMBL" id="TGZ55865.1"/>
    </source>
</evidence>
<keyword evidence="1" id="KW-0804">Transcription</keyword>
<dbReference type="PANTHER" id="PTHR12514">
    <property type="entry name" value="ENHANCER OF YELLOW 2 TRANSCRIPTION FACTOR"/>
    <property type="match status" value="1"/>
</dbReference>
<name>A0A4S2L027_OPIFE</name>
<comment type="similarity">
    <text evidence="1">Belongs to the ENY2 family.</text>
</comment>
<evidence type="ECO:0000313" key="3">
    <source>
        <dbReference type="Proteomes" id="UP000308267"/>
    </source>
</evidence>
<protein>
    <recommendedName>
        <fullName evidence="1">Transcription and mRNA export factor ENY2</fullName>
    </recommendedName>
    <alternativeName>
        <fullName evidence="1">Enhancer of yellow 2 transcription factor homolog</fullName>
    </alternativeName>
</protein>
<keyword evidence="1" id="KW-0156">Chromatin regulator</keyword>
<gene>
    <name evidence="2" type="ORF">CRM22_010271</name>
</gene>
<dbReference type="GO" id="GO:0005654">
    <property type="term" value="C:nucleoplasm"/>
    <property type="evidence" value="ECO:0007669"/>
    <property type="project" value="UniProtKB-SubCell"/>
</dbReference>
<comment type="subunit">
    <text evidence="1">Component of the nuclear pore complex (NPC)-associated TREX-2 complex (transcription and export complex 2). Component of the SAGA transcription coactivator-HAT complex. Within the SAGA complex, participates to a subcomplex of SAGA called the DUB module (deubiquitination module).</text>
</comment>
<dbReference type="GO" id="GO:0006325">
    <property type="term" value="P:chromatin organization"/>
    <property type="evidence" value="ECO:0007669"/>
    <property type="project" value="UniProtKB-KW"/>
</dbReference>
<dbReference type="GO" id="GO:0015031">
    <property type="term" value="P:protein transport"/>
    <property type="evidence" value="ECO:0007669"/>
    <property type="project" value="UniProtKB-KW"/>
</dbReference>
<comment type="caution">
    <text evidence="2">The sequence shown here is derived from an EMBL/GenBank/DDBJ whole genome shotgun (WGS) entry which is preliminary data.</text>
</comment>
<dbReference type="GO" id="GO:0006368">
    <property type="term" value="P:transcription elongation by RNA polymerase II"/>
    <property type="evidence" value="ECO:0007669"/>
    <property type="project" value="UniProtKB-UniRule"/>
</dbReference>
<dbReference type="Pfam" id="PF10163">
    <property type="entry name" value="EnY2"/>
    <property type="match status" value="1"/>
</dbReference>
<dbReference type="Gene3D" id="1.10.246.140">
    <property type="match status" value="1"/>
</dbReference>
<dbReference type="GO" id="GO:0000124">
    <property type="term" value="C:SAGA complex"/>
    <property type="evidence" value="ECO:0007669"/>
    <property type="project" value="UniProtKB-UniRule"/>
</dbReference>
<reference evidence="2 3" key="1">
    <citation type="journal article" date="2019" name="BMC Genomics">
        <title>New insights from Opisthorchis felineus genome: update on genomics of the epidemiologically important liver flukes.</title>
        <authorList>
            <person name="Ershov N.I."/>
            <person name="Mordvinov V.A."/>
            <person name="Prokhortchouk E.B."/>
            <person name="Pakharukova M.Y."/>
            <person name="Gunbin K.V."/>
            <person name="Ustyantsev K."/>
            <person name="Genaev M.A."/>
            <person name="Blinov A.G."/>
            <person name="Mazur A."/>
            <person name="Boulygina E."/>
            <person name="Tsygankova S."/>
            <person name="Khrameeva E."/>
            <person name="Chekanov N."/>
            <person name="Fan G."/>
            <person name="Xiao A."/>
            <person name="Zhang H."/>
            <person name="Xu X."/>
            <person name="Yang H."/>
            <person name="Solovyev V."/>
            <person name="Lee S.M."/>
            <person name="Liu X."/>
            <person name="Afonnikov D.A."/>
            <person name="Skryabin K.G."/>
        </authorList>
    </citation>
    <scope>NUCLEOTIDE SEQUENCE [LARGE SCALE GENOMIC DNA]</scope>
    <source>
        <strain evidence="2">AK-0245</strain>
        <tissue evidence="2">Whole organism</tissue>
    </source>
</reference>
<keyword evidence="1" id="KW-0010">Activator</keyword>
<dbReference type="STRING" id="147828.A0A4S2L027"/>
<dbReference type="GO" id="GO:0006406">
    <property type="term" value="P:mRNA export from nucleus"/>
    <property type="evidence" value="ECO:0007669"/>
    <property type="project" value="UniProtKB-UniRule"/>
</dbReference>
<dbReference type="GO" id="GO:0071819">
    <property type="term" value="C:DUBm complex"/>
    <property type="evidence" value="ECO:0007669"/>
    <property type="project" value="UniProtKB-UniRule"/>
</dbReference>
<dbReference type="OrthoDB" id="6221744at2759"/>
<keyword evidence="1" id="KW-0653">Protein transport</keyword>
<keyword evidence="1" id="KW-0811">Translocation</keyword>
<proteinExistence type="inferred from homology"/>
<dbReference type="EMBL" id="SJOL01009752">
    <property type="protein sequence ID" value="TGZ55865.1"/>
    <property type="molecule type" value="Genomic_DNA"/>
</dbReference>
<dbReference type="Proteomes" id="UP000308267">
    <property type="component" value="Unassembled WGS sequence"/>
</dbReference>
<keyword evidence="1" id="KW-0813">Transport</keyword>
<dbReference type="GO" id="GO:0003713">
    <property type="term" value="F:transcription coactivator activity"/>
    <property type="evidence" value="ECO:0007669"/>
    <property type="project" value="UniProtKB-UniRule"/>
</dbReference>
<sequence length="126" mass="14407">MVRSVTWIDKFSQIGCTSQLPHLTSSTIMSERRAEITSKISDLLVKTGEKQRLLEFIENRLIETGWNEKVKQACKDYIKTKGVDNISVEMVVQAISPSAKQIIPPGVRQDVLDQLRRFLVQYDIEV</sequence>
<dbReference type="InterPro" id="IPR038212">
    <property type="entry name" value="TF_EnY2_sf"/>
</dbReference>
<keyword evidence="1" id="KW-0539">Nucleus</keyword>
<dbReference type="HAMAP" id="MF_03046">
    <property type="entry name" value="ENY2_Sus1"/>
    <property type="match status" value="1"/>
</dbReference>
<dbReference type="InterPro" id="IPR018783">
    <property type="entry name" value="TF_ENY2"/>
</dbReference>
<organism evidence="2 3">
    <name type="scientific">Opisthorchis felineus</name>
    <dbReference type="NCBI Taxonomy" id="147828"/>
    <lineage>
        <taxon>Eukaryota</taxon>
        <taxon>Metazoa</taxon>
        <taxon>Spiralia</taxon>
        <taxon>Lophotrochozoa</taxon>
        <taxon>Platyhelminthes</taxon>
        <taxon>Trematoda</taxon>
        <taxon>Digenea</taxon>
        <taxon>Opisthorchiida</taxon>
        <taxon>Opisthorchiata</taxon>
        <taxon>Opisthorchiidae</taxon>
        <taxon>Opisthorchis</taxon>
    </lineage>
</organism>
<comment type="function">
    <text evidence="1">Involved in mRNA export coupled transcription activation by association with both the TREX-2 and the SAGA complexes. The transcription regulatory histone acetylation (HAT) complex SAGA is a multiprotein complex that activates transcription by remodeling chromatin and mediating histone acetylation and deubiquitination. Within the SAGA complex, participates to a subcomplex that specifically deubiquitinates histones. The SAGA complex is recruited to specific gene promoters by activators, where it is required for transcription. The TREX-2 complex functions in docking export-competent ribonucleoprotein particles (mRNPs) to the nuclear entrance of the nuclear pore complex (nuclear basket). TREX-2 participates in mRNA export and accurate chromatin positioning in the nucleus by tethering genes to the nuclear periphery.</text>
</comment>
<dbReference type="GO" id="GO:0005643">
    <property type="term" value="C:nuclear pore"/>
    <property type="evidence" value="ECO:0007669"/>
    <property type="project" value="UniProtKB-UniRule"/>
</dbReference>